<evidence type="ECO:0000313" key="3">
    <source>
        <dbReference type="EMBL" id="ADR19485.1"/>
    </source>
</evidence>
<reference key="1">
    <citation type="submission" date="2010-11" db="EMBL/GenBank/DDBJ databases">
        <title>The complete genome of chromosome of Calditerrivibrio nitroreducens DSM 19672.</title>
        <authorList>
            <consortium name="US DOE Joint Genome Institute (JGI-PGF)"/>
            <person name="Lucas S."/>
            <person name="Copeland A."/>
            <person name="Lapidus A."/>
            <person name="Bruce D."/>
            <person name="Goodwin L."/>
            <person name="Pitluck S."/>
            <person name="Kyrpides N."/>
            <person name="Mavromatis K."/>
            <person name="Ivanova N."/>
            <person name="Mikhailova N."/>
            <person name="Zeytun A."/>
            <person name="Brettin T."/>
            <person name="Detter J.C."/>
            <person name="Tapia R."/>
            <person name="Han C."/>
            <person name="Land M."/>
            <person name="Hauser L."/>
            <person name="Markowitz V."/>
            <person name="Cheng J.-F."/>
            <person name="Hugenholtz P."/>
            <person name="Woyke T."/>
            <person name="Wu D."/>
            <person name="Spring S."/>
            <person name="Schroeder M."/>
            <person name="Brambilla E."/>
            <person name="Klenk H.-P."/>
            <person name="Eisen J.A."/>
        </authorList>
    </citation>
    <scope>NUCLEOTIDE SEQUENCE [LARGE SCALE GENOMIC DNA]</scope>
    <source>
        <strain>DSM 19672</strain>
    </source>
</reference>
<dbReference type="OrthoDB" id="9800587at2"/>
<dbReference type="GO" id="GO:0005737">
    <property type="term" value="C:cytoplasm"/>
    <property type="evidence" value="ECO:0007669"/>
    <property type="project" value="TreeGrafter"/>
</dbReference>
<dbReference type="HAMAP" id="MF_00634">
    <property type="entry name" value="UPF0235"/>
    <property type="match status" value="1"/>
</dbReference>
<keyword evidence="4" id="KW-1185">Reference proteome</keyword>
<evidence type="ECO:0000313" key="4">
    <source>
        <dbReference type="Proteomes" id="UP000007039"/>
    </source>
</evidence>
<name>E4TF45_CALNY</name>
<dbReference type="PANTHER" id="PTHR13420:SF7">
    <property type="entry name" value="UPF0235 PROTEIN C15ORF40"/>
    <property type="match status" value="1"/>
</dbReference>
<evidence type="ECO:0000256" key="2">
    <source>
        <dbReference type="HAMAP-Rule" id="MF_00634"/>
    </source>
</evidence>
<dbReference type="Pfam" id="PF02594">
    <property type="entry name" value="DUF167"/>
    <property type="match status" value="1"/>
</dbReference>
<reference evidence="3 4" key="2">
    <citation type="journal article" date="2011" name="Stand. Genomic Sci.">
        <title>Complete genome sequence of Calditerrivibrio nitroreducens type strain (Yu37-1).</title>
        <authorList>
            <person name="Pitluck S."/>
            <person name="Sikorski J."/>
            <person name="Zeytun A."/>
            <person name="Lapidus A."/>
            <person name="Nolan M."/>
            <person name="Lucas S."/>
            <person name="Hammon N."/>
            <person name="Deshpande S."/>
            <person name="Cheng J.F."/>
            <person name="Tapia R."/>
            <person name="Han C."/>
            <person name="Goodwin L."/>
            <person name="Liolios K."/>
            <person name="Pagani I."/>
            <person name="Ivanova N."/>
            <person name="Mavromatis K."/>
            <person name="Pati A."/>
            <person name="Chen A."/>
            <person name="Palaniappan K."/>
            <person name="Hauser L."/>
            <person name="Chang Y.J."/>
            <person name="Jeffries C.D."/>
            <person name="Detter J.C."/>
            <person name="Brambilla E."/>
            <person name="Djao O.D."/>
            <person name="Rohde M."/>
            <person name="Spring S."/>
            <person name="Goker M."/>
            <person name="Woyke T."/>
            <person name="Bristow J."/>
            <person name="Eisen J.A."/>
            <person name="Markowitz V."/>
            <person name="Hugenholtz P."/>
            <person name="Kyrpides N.C."/>
            <person name="Klenk H.P."/>
            <person name="Land M."/>
        </authorList>
    </citation>
    <scope>NUCLEOTIDE SEQUENCE [LARGE SCALE GENOMIC DNA]</scope>
    <source>
        <strain evidence="4">DSM 19672 / NBRC 101217 / Yu37-1</strain>
    </source>
</reference>
<dbReference type="InterPro" id="IPR036591">
    <property type="entry name" value="YggU-like_sf"/>
</dbReference>
<dbReference type="AlphaFoldDB" id="E4TF45"/>
<protein>
    <recommendedName>
        <fullName evidence="2">UPF0235 protein Calni_1577</fullName>
    </recommendedName>
</protein>
<dbReference type="eggNOG" id="COG1872">
    <property type="taxonomic scope" value="Bacteria"/>
</dbReference>
<dbReference type="KEGG" id="cni:Calni_1577"/>
<dbReference type="RefSeq" id="WP_013451696.1">
    <property type="nucleotide sequence ID" value="NC_014758.1"/>
</dbReference>
<accession>E4TF45</accession>
<evidence type="ECO:0000256" key="1">
    <source>
        <dbReference type="ARBA" id="ARBA00010364"/>
    </source>
</evidence>
<dbReference type="PANTHER" id="PTHR13420">
    <property type="entry name" value="UPF0235 PROTEIN C15ORF40"/>
    <property type="match status" value="1"/>
</dbReference>
<sequence>MRIKIYVQPGAKKTAYDGEFNGCIKIKIKSPPTDGKANEELISFISQSLNLSKKEVGIISGEKSRYKIIEVPENYDMEFIKEKLKD</sequence>
<organism evidence="3 4">
    <name type="scientific">Calditerrivibrio nitroreducens (strain DSM 19672 / NBRC 101217 / Yu37-1)</name>
    <dbReference type="NCBI Taxonomy" id="768670"/>
    <lineage>
        <taxon>Bacteria</taxon>
        <taxon>Pseudomonadati</taxon>
        <taxon>Deferribacterota</taxon>
        <taxon>Deferribacteres</taxon>
        <taxon>Deferribacterales</taxon>
        <taxon>Calditerrivibrionaceae</taxon>
    </lineage>
</organism>
<dbReference type="InterPro" id="IPR003746">
    <property type="entry name" value="DUF167"/>
</dbReference>
<dbReference type="NCBIfam" id="TIGR00251">
    <property type="entry name" value="DUF167 family protein"/>
    <property type="match status" value="1"/>
</dbReference>
<proteinExistence type="inferred from homology"/>
<dbReference type="EMBL" id="CP002347">
    <property type="protein sequence ID" value="ADR19485.1"/>
    <property type="molecule type" value="Genomic_DNA"/>
</dbReference>
<dbReference type="Proteomes" id="UP000007039">
    <property type="component" value="Chromosome"/>
</dbReference>
<dbReference type="STRING" id="768670.Calni_1577"/>
<dbReference type="SUPFAM" id="SSF69786">
    <property type="entry name" value="YggU-like"/>
    <property type="match status" value="1"/>
</dbReference>
<dbReference type="Gene3D" id="3.30.1200.10">
    <property type="entry name" value="YggU-like"/>
    <property type="match status" value="1"/>
</dbReference>
<dbReference type="HOGENOM" id="CLU_130694_5_3_0"/>
<dbReference type="SMART" id="SM01152">
    <property type="entry name" value="DUF167"/>
    <property type="match status" value="1"/>
</dbReference>
<gene>
    <name evidence="3" type="ordered locus">Calni_1577</name>
</gene>
<comment type="similarity">
    <text evidence="1 2">Belongs to the UPF0235 family.</text>
</comment>